<evidence type="ECO:0000259" key="4">
    <source>
        <dbReference type="Pfam" id="PF00501"/>
    </source>
</evidence>
<dbReference type="STRING" id="1653334.GA0071312_0413"/>
<evidence type="ECO:0000313" key="5">
    <source>
        <dbReference type="EMBL" id="KPQ12083.1"/>
    </source>
</evidence>
<comment type="caution">
    <text evidence="5">The sequence shown here is derived from an EMBL/GenBank/DDBJ whole genome shotgun (WGS) entry which is preliminary data.</text>
</comment>
<dbReference type="PANTHER" id="PTHR43201">
    <property type="entry name" value="ACYL-COA SYNTHETASE"/>
    <property type="match status" value="1"/>
</dbReference>
<dbReference type="PROSITE" id="PS00455">
    <property type="entry name" value="AMP_BINDING"/>
    <property type="match status" value="1"/>
</dbReference>
<dbReference type="SUPFAM" id="SSF56801">
    <property type="entry name" value="Acetyl-CoA synthetase-like"/>
    <property type="match status" value="1"/>
</dbReference>
<dbReference type="GO" id="GO:0031956">
    <property type="term" value="F:medium-chain fatty acid-CoA ligase activity"/>
    <property type="evidence" value="ECO:0007669"/>
    <property type="project" value="TreeGrafter"/>
</dbReference>
<name>A0A0P7XX09_9HYPH</name>
<dbReference type="GO" id="GO:0006631">
    <property type="term" value="P:fatty acid metabolic process"/>
    <property type="evidence" value="ECO:0007669"/>
    <property type="project" value="TreeGrafter"/>
</dbReference>
<keyword evidence="8" id="KW-1185">Reference proteome</keyword>
<reference evidence="6 8" key="2">
    <citation type="submission" date="2016-08" db="EMBL/GenBank/DDBJ databases">
        <authorList>
            <person name="Varghese N."/>
            <person name="Submissions Spin"/>
        </authorList>
    </citation>
    <scope>NUCLEOTIDE SEQUENCE [LARGE SCALE GENOMIC DNA]</scope>
    <source>
        <strain evidence="6 8">HL-109</strain>
    </source>
</reference>
<dbReference type="PATRIC" id="fig|1653334.4.peg.3137"/>
<proteinExistence type="inferred from homology"/>
<dbReference type="InterPro" id="IPR000873">
    <property type="entry name" value="AMP-dep_synth/lig_dom"/>
</dbReference>
<dbReference type="Gene3D" id="3.40.50.12780">
    <property type="entry name" value="N-terminal domain of ligase-like"/>
    <property type="match status" value="1"/>
</dbReference>
<dbReference type="Proteomes" id="UP000050497">
    <property type="component" value="Unassembled WGS sequence"/>
</dbReference>
<evidence type="ECO:0000256" key="2">
    <source>
        <dbReference type="ARBA" id="ARBA00022598"/>
    </source>
</evidence>
<keyword evidence="2 5" id="KW-0436">Ligase</keyword>
<dbReference type="InterPro" id="IPR045851">
    <property type="entry name" value="AMP-bd_C_sf"/>
</dbReference>
<dbReference type="InterPro" id="IPR042099">
    <property type="entry name" value="ANL_N_sf"/>
</dbReference>
<feature type="compositionally biased region" description="Polar residues" evidence="3">
    <location>
        <begin position="1"/>
        <end position="12"/>
    </location>
</feature>
<evidence type="ECO:0000313" key="7">
    <source>
        <dbReference type="Proteomes" id="UP000050497"/>
    </source>
</evidence>
<sequence>MNDSPATSTAISRDSAMTGDAPAFTGTAGTRRHLFQALVDAKRAFGGKTVILEDAQRQPLTYSRLVIGARALGRKLVADTQPGERIGVFLPSVQATAVTFFGLHAFARVPAMLNFTAGPANLKAACEIAAIGTIVTSRKFIDEGKLDDALAAIAPGRRVIYLEDIRGQVSSLDKARAAAESLFAGALAKRTGPTPDDEGVILFTSGSEGRPKAVVLSHANLLSNAGQVMQHAEGVLSRDDIFFNPLPVFHSFGLTAGLILPVIHGIRAFLYPSPLHYKQVPRLIESAKATFLLATDTFLQGYARAAGDVDMSSVRYIVAGAERVREETQRLWKRYDAMILEGYGATECAPVIACNLPQRHRHGSVGPFLPGIRWKLTPVEGIKRGGRLSIAGPNVMAGYIDPDDPTRLIPPEDGWHDTGDIILIEDGFVTIRGRAKRFAKIGGEMISLAAVETMIQELWPDDTHVVVALADERKGEQLILVTEKADADREAVVEHGRDKGFSDLWLPRAVLVAQIPVLGSGKIDYAGTEALAAKLRAMM</sequence>
<accession>A0A0P7XX09</accession>
<dbReference type="EMBL" id="LJSX01000003">
    <property type="protein sequence ID" value="KPQ12083.1"/>
    <property type="molecule type" value="Genomic_DNA"/>
</dbReference>
<organism evidence="5 7">
    <name type="scientific">Saliniramus fredricksonii</name>
    <dbReference type="NCBI Taxonomy" id="1653334"/>
    <lineage>
        <taxon>Bacteria</taxon>
        <taxon>Pseudomonadati</taxon>
        <taxon>Pseudomonadota</taxon>
        <taxon>Alphaproteobacteria</taxon>
        <taxon>Hyphomicrobiales</taxon>
        <taxon>Salinarimonadaceae</taxon>
        <taxon>Saliniramus</taxon>
    </lineage>
</organism>
<feature type="region of interest" description="Disordered" evidence="3">
    <location>
        <begin position="1"/>
        <end position="24"/>
    </location>
</feature>
<evidence type="ECO:0000313" key="8">
    <source>
        <dbReference type="Proteomes" id="UP000182800"/>
    </source>
</evidence>
<comment type="similarity">
    <text evidence="1">Belongs to the ATP-dependent AMP-binding enzyme family.</text>
</comment>
<gene>
    <name evidence="5" type="primary">aas</name>
    <name evidence="6" type="ORF">GA0071312_0413</name>
    <name evidence="5" type="ORF">HLUCCO17_02690</name>
</gene>
<dbReference type="Pfam" id="PF00501">
    <property type="entry name" value="AMP-binding"/>
    <property type="match status" value="1"/>
</dbReference>
<dbReference type="Gene3D" id="3.30.300.30">
    <property type="match status" value="1"/>
</dbReference>
<evidence type="ECO:0000313" key="6">
    <source>
        <dbReference type="EMBL" id="SCC78651.1"/>
    </source>
</evidence>
<dbReference type="PANTHER" id="PTHR43201:SF5">
    <property type="entry name" value="MEDIUM-CHAIN ACYL-COA LIGASE ACSF2, MITOCHONDRIAL"/>
    <property type="match status" value="1"/>
</dbReference>
<feature type="domain" description="AMP-dependent synthetase/ligase" evidence="4">
    <location>
        <begin position="44"/>
        <end position="399"/>
    </location>
</feature>
<evidence type="ECO:0000256" key="1">
    <source>
        <dbReference type="ARBA" id="ARBA00006432"/>
    </source>
</evidence>
<dbReference type="InterPro" id="IPR020845">
    <property type="entry name" value="AMP-binding_CS"/>
</dbReference>
<evidence type="ECO:0000256" key="3">
    <source>
        <dbReference type="SAM" id="MobiDB-lite"/>
    </source>
</evidence>
<dbReference type="EMBL" id="FMBM01000001">
    <property type="protein sequence ID" value="SCC78651.1"/>
    <property type="molecule type" value="Genomic_DNA"/>
</dbReference>
<protein>
    <submittedName>
        <fullName evidence="5">Acyl-CoA synthetases (AMP-forming)/AMP-acid ligases II</fullName>
    </submittedName>
    <submittedName>
        <fullName evidence="6">Acyl-[acyl-carrier-protein]-phospholipid O-acyltransferase / long-chain-fatty-acid--[acyl-carrier-protein] ligase</fullName>
    </submittedName>
</protein>
<reference evidence="5 7" key="1">
    <citation type="submission" date="2015-09" db="EMBL/GenBank/DDBJ databases">
        <title>Identification and resolution of microdiversity through metagenomic sequencing of parallel consortia.</title>
        <authorList>
            <person name="Nelson W.C."/>
            <person name="Romine M.F."/>
            <person name="Lindemann S.R."/>
        </authorList>
    </citation>
    <scope>NUCLEOTIDE SEQUENCE [LARGE SCALE GENOMIC DNA]</scope>
    <source>
        <strain evidence="5">HL-109</strain>
    </source>
</reference>
<dbReference type="AlphaFoldDB" id="A0A0P7XX09"/>
<dbReference type="Proteomes" id="UP000182800">
    <property type="component" value="Unassembled WGS sequence"/>
</dbReference>